<sequence length="211" mass="22780">MAWQDLIGSYSVDYVPQALLDAMAESHILGIFFRLETDPGLHIWAGVNDIPAGFDSIDPDGTVYLGGGRLLNVPSLEVLVNGQSSSVEFGISGIDPSTAQNVLDEMPDVRGKDVKIGFTTLDEHYQPMSNIVALWTGTASHPSEASHPVTGGEDKKIDLSLAVVSGTNTRSRPSQVLWTPSHHKAFYPDDEFCSNVARLGRGVSPAWPVYD</sequence>
<dbReference type="RefSeq" id="WP_254024984.1">
    <property type="nucleotide sequence ID" value="NZ_CAKXZS010000014.1"/>
</dbReference>
<gene>
    <name evidence="1" type="ORF">MES4922_210168</name>
</gene>
<reference evidence="1" key="1">
    <citation type="submission" date="2022-03" db="EMBL/GenBank/DDBJ databases">
        <authorList>
            <person name="Brunel B."/>
        </authorList>
    </citation>
    <scope>NUCLEOTIDE SEQUENCE</scope>
    <source>
        <strain evidence="1">STM4922sample</strain>
    </source>
</reference>
<evidence type="ECO:0008006" key="3">
    <source>
        <dbReference type="Google" id="ProtNLM"/>
    </source>
</evidence>
<organism evidence="1 2">
    <name type="scientific">Mesorhizobium ventifaucium</name>
    <dbReference type="NCBI Taxonomy" id="666020"/>
    <lineage>
        <taxon>Bacteria</taxon>
        <taxon>Pseudomonadati</taxon>
        <taxon>Pseudomonadota</taxon>
        <taxon>Alphaproteobacteria</taxon>
        <taxon>Hyphomicrobiales</taxon>
        <taxon>Phyllobacteriaceae</taxon>
        <taxon>Mesorhizobium</taxon>
    </lineage>
</organism>
<dbReference type="EMBL" id="CAKXZS010000014">
    <property type="protein sequence ID" value="CAH2399243.1"/>
    <property type="molecule type" value="Genomic_DNA"/>
</dbReference>
<accession>A0ABN8JNZ6</accession>
<dbReference type="Proteomes" id="UP001152604">
    <property type="component" value="Unassembled WGS sequence"/>
</dbReference>
<evidence type="ECO:0000313" key="1">
    <source>
        <dbReference type="EMBL" id="CAH2399243.1"/>
    </source>
</evidence>
<evidence type="ECO:0000313" key="2">
    <source>
        <dbReference type="Proteomes" id="UP001152604"/>
    </source>
</evidence>
<keyword evidence="2" id="KW-1185">Reference proteome</keyword>
<comment type="caution">
    <text evidence="1">The sequence shown here is derived from an EMBL/GenBank/DDBJ whole genome shotgun (WGS) entry which is preliminary data.</text>
</comment>
<name>A0ABN8JNZ6_9HYPH</name>
<proteinExistence type="predicted"/>
<protein>
    <recommendedName>
        <fullName evidence="3">DUF2163 domain-containing protein</fullName>
    </recommendedName>
</protein>